<name>A0A2V3IWZ4_9FLOR</name>
<dbReference type="InterPro" id="IPR015797">
    <property type="entry name" value="NUDIX_hydrolase-like_dom_sf"/>
</dbReference>
<dbReference type="InterPro" id="IPR055295">
    <property type="entry name" value="NUDT22/NUDT9-like"/>
</dbReference>
<evidence type="ECO:0000256" key="3">
    <source>
        <dbReference type="ARBA" id="ARBA00022801"/>
    </source>
</evidence>
<comment type="caution">
    <text evidence="5">The sequence shown here is derived from an EMBL/GenBank/DDBJ whole genome shotgun (WGS) entry which is preliminary data.</text>
</comment>
<dbReference type="AlphaFoldDB" id="A0A2V3IWZ4"/>
<dbReference type="OrthoDB" id="242473at2759"/>
<sequence>MDTESGYEITVPYAPNRKFSVLLSEDHNRKPAKSAHLERSINTIWHQSLSENRSLFNASKFRLHHVSTCADNVTLHLGLTDYKTYLATHAAPTPLERFGAECMALPLGNVVIPITRDEHTFVLVRSGNAAEGKFKCVFPGGHAEPDEISNVGTANCAQVRRELADSAKRELMEELFVEEEMVERVEDMCFLGIVRRRSDWKSSMIFSARLFCDTAFVEQRYRERNRQEEESVRLFKVRLDELVSEGIYAVVPKGYEPMPELVGAADLYVQKCALSLKCQDKASDVWFDPSGL</sequence>
<dbReference type="SUPFAM" id="SSF55811">
    <property type="entry name" value="Nudix"/>
    <property type="match status" value="1"/>
</dbReference>
<accession>A0A2V3IWZ4</accession>
<reference evidence="5 6" key="1">
    <citation type="journal article" date="2018" name="Mol. Biol. Evol.">
        <title>Analysis of the draft genome of the red seaweed Gracilariopsis chorda provides insights into genome size evolution in Rhodophyta.</title>
        <authorList>
            <person name="Lee J."/>
            <person name="Yang E.C."/>
            <person name="Graf L."/>
            <person name="Yang J.H."/>
            <person name="Qiu H."/>
            <person name="Zel Zion U."/>
            <person name="Chan C.X."/>
            <person name="Stephens T.G."/>
            <person name="Weber A.P.M."/>
            <person name="Boo G.H."/>
            <person name="Boo S.M."/>
            <person name="Kim K.M."/>
            <person name="Shin Y."/>
            <person name="Jung M."/>
            <person name="Lee S.J."/>
            <person name="Yim H.S."/>
            <person name="Lee J.H."/>
            <person name="Bhattacharya D."/>
            <person name="Yoon H.S."/>
        </authorList>
    </citation>
    <scope>NUCLEOTIDE SEQUENCE [LARGE SCALE GENOMIC DNA]</scope>
    <source>
        <strain evidence="5 6">SKKU-2015</strain>
        <tissue evidence="5">Whole body</tissue>
    </source>
</reference>
<gene>
    <name evidence="5" type="ORF">BWQ96_04564</name>
</gene>
<dbReference type="CDD" id="cd02883">
    <property type="entry name" value="NUDIX_Hydrolase"/>
    <property type="match status" value="1"/>
</dbReference>
<proteinExistence type="predicted"/>
<evidence type="ECO:0000256" key="1">
    <source>
        <dbReference type="ARBA" id="ARBA00001946"/>
    </source>
</evidence>
<keyword evidence="3 5" id="KW-0378">Hydrolase</keyword>
<keyword evidence="4" id="KW-0460">Magnesium</keyword>
<evidence type="ECO:0000313" key="5">
    <source>
        <dbReference type="EMBL" id="PXF45660.1"/>
    </source>
</evidence>
<organism evidence="5 6">
    <name type="scientific">Gracilariopsis chorda</name>
    <dbReference type="NCBI Taxonomy" id="448386"/>
    <lineage>
        <taxon>Eukaryota</taxon>
        <taxon>Rhodophyta</taxon>
        <taxon>Florideophyceae</taxon>
        <taxon>Rhodymeniophycidae</taxon>
        <taxon>Gracilariales</taxon>
        <taxon>Gracilariaceae</taxon>
        <taxon>Gracilariopsis</taxon>
    </lineage>
</organism>
<keyword evidence="2" id="KW-0479">Metal-binding</keyword>
<dbReference type="EMBL" id="NBIV01000055">
    <property type="protein sequence ID" value="PXF45660.1"/>
    <property type="molecule type" value="Genomic_DNA"/>
</dbReference>
<keyword evidence="6" id="KW-1185">Reference proteome</keyword>
<dbReference type="PANTHER" id="PTHR31835">
    <property type="entry name" value="URIDINE DIPHOSPHATE GLUCOSE PYROPHOSPHATASE"/>
    <property type="match status" value="1"/>
</dbReference>
<evidence type="ECO:0000313" key="6">
    <source>
        <dbReference type="Proteomes" id="UP000247409"/>
    </source>
</evidence>
<dbReference type="GO" id="GO:0052751">
    <property type="term" value="F:GDP-mannose hydrolase activity"/>
    <property type="evidence" value="ECO:0007669"/>
    <property type="project" value="TreeGrafter"/>
</dbReference>
<protein>
    <submittedName>
        <fullName evidence="5">Nudix hydrolase 9</fullName>
    </submittedName>
</protein>
<evidence type="ECO:0000256" key="4">
    <source>
        <dbReference type="ARBA" id="ARBA00022842"/>
    </source>
</evidence>
<evidence type="ECO:0000256" key="2">
    <source>
        <dbReference type="ARBA" id="ARBA00022723"/>
    </source>
</evidence>
<dbReference type="Gene3D" id="3.90.79.10">
    <property type="entry name" value="Nucleoside Triphosphate Pyrophosphohydrolase"/>
    <property type="match status" value="1"/>
</dbReference>
<dbReference type="GO" id="GO:0046872">
    <property type="term" value="F:metal ion binding"/>
    <property type="evidence" value="ECO:0007669"/>
    <property type="project" value="UniProtKB-KW"/>
</dbReference>
<comment type="cofactor">
    <cofactor evidence="1">
        <name>Mg(2+)</name>
        <dbReference type="ChEBI" id="CHEBI:18420"/>
    </cofactor>
</comment>
<dbReference type="Proteomes" id="UP000247409">
    <property type="component" value="Unassembled WGS sequence"/>
</dbReference>
<dbReference type="PANTHER" id="PTHR31835:SF1">
    <property type="entry name" value="URIDINE DIPHOSPHATE GLUCOSE PYROPHOSPHATASE NUDT22"/>
    <property type="match status" value="1"/>
</dbReference>